<evidence type="ECO:0000313" key="1">
    <source>
        <dbReference type="EMBL" id="MBO8485017.1"/>
    </source>
</evidence>
<dbReference type="EMBL" id="JADILX010000021">
    <property type="protein sequence ID" value="MBO8485017.1"/>
    <property type="molecule type" value="Genomic_DNA"/>
</dbReference>
<evidence type="ECO:0000313" key="2">
    <source>
        <dbReference type="Proteomes" id="UP000823750"/>
    </source>
</evidence>
<dbReference type="PANTHER" id="PTHR42811">
    <property type="entry name" value="SERINE ACETYLTRANSFERASE"/>
    <property type="match status" value="1"/>
</dbReference>
<reference evidence="1" key="1">
    <citation type="submission" date="2020-10" db="EMBL/GenBank/DDBJ databases">
        <authorList>
            <person name="Gilroy R."/>
        </authorList>
    </citation>
    <scope>NUCLEOTIDE SEQUENCE</scope>
    <source>
        <strain evidence="1">B2-16538</strain>
    </source>
</reference>
<organism evidence="1 2">
    <name type="scientific">Candidatus Cryptobacteroides excrementavium</name>
    <dbReference type="NCBI Taxonomy" id="2840759"/>
    <lineage>
        <taxon>Bacteria</taxon>
        <taxon>Pseudomonadati</taxon>
        <taxon>Bacteroidota</taxon>
        <taxon>Bacteroidia</taxon>
        <taxon>Bacteroidales</taxon>
        <taxon>Candidatus Cryptobacteroides</taxon>
    </lineage>
</organism>
<name>A0A9D9J2Q5_9BACT</name>
<comment type="caution">
    <text evidence="1">The sequence shown here is derived from an EMBL/GenBank/DDBJ whole genome shotgun (WGS) entry which is preliminary data.</text>
</comment>
<proteinExistence type="predicted"/>
<reference evidence="1" key="2">
    <citation type="journal article" date="2021" name="PeerJ">
        <title>Extensive microbial diversity within the chicken gut microbiome revealed by metagenomics and culture.</title>
        <authorList>
            <person name="Gilroy R."/>
            <person name="Ravi A."/>
            <person name="Getino M."/>
            <person name="Pursley I."/>
            <person name="Horton D.L."/>
            <person name="Alikhan N.F."/>
            <person name="Baker D."/>
            <person name="Gharbi K."/>
            <person name="Hall N."/>
            <person name="Watson M."/>
            <person name="Adriaenssens E.M."/>
            <person name="Foster-Nyarko E."/>
            <person name="Jarju S."/>
            <person name="Secka A."/>
            <person name="Antonio M."/>
            <person name="Oren A."/>
            <person name="Chaudhuri R.R."/>
            <person name="La Ragione R."/>
            <person name="Hildebrand F."/>
            <person name="Pallen M.J."/>
        </authorList>
    </citation>
    <scope>NUCLEOTIDE SEQUENCE</scope>
    <source>
        <strain evidence="1">B2-16538</strain>
    </source>
</reference>
<gene>
    <name evidence="1" type="ORF">IAB78_01150</name>
</gene>
<accession>A0A9D9J2Q5</accession>
<dbReference type="Proteomes" id="UP000823750">
    <property type="component" value="Unassembled WGS sequence"/>
</dbReference>
<dbReference type="Gene3D" id="2.160.10.10">
    <property type="entry name" value="Hexapeptide repeat proteins"/>
    <property type="match status" value="1"/>
</dbReference>
<dbReference type="AlphaFoldDB" id="A0A9D9J2Q5"/>
<protein>
    <submittedName>
        <fullName evidence="1">Serine acetyltransferase</fullName>
    </submittedName>
</protein>
<dbReference type="InterPro" id="IPR011004">
    <property type="entry name" value="Trimer_LpxA-like_sf"/>
</dbReference>
<sequence>MINCKNDLKRYLRIDKMTLGVPDTKKYPKLLGGDEIWKFQIILRYHEYYNNCHKSKIDRLLLKIFSLLHHYYGIKLGFEIPCNVFEEGLKINHRGPIIVNPKAKIGKFCDIHSGVNIGQNIAPDDVPVLGDNVWIGPGAKIFGKIFIADNIAIGANSVVNRSFAEQNITIAGIPAKKIKDSGNPYKRAII</sequence>
<dbReference type="SUPFAM" id="SSF51161">
    <property type="entry name" value="Trimeric LpxA-like enzymes"/>
    <property type="match status" value="1"/>
</dbReference>